<dbReference type="Gene3D" id="1.20.1600.10">
    <property type="entry name" value="Outer membrane efflux proteins (OEP)"/>
    <property type="match status" value="1"/>
</dbReference>
<keyword evidence="2" id="KW-0564">Palmitate</keyword>
<dbReference type="InterPro" id="IPR010131">
    <property type="entry name" value="MdtP/NodT-like"/>
</dbReference>
<dbReference type="InterPro" id="IPR003423">
    <property type="entry name" value="OMP_efflux"/>
</dbReference>
<keyword evidence="2" id="KW-0812">Transmembrane</keyword>
<dbReference type="EMBL" id="JACOGF010000001">
    <property type="protein sequence ID" value="MBC3915870.1"/>
    <property type="molecule type" value="Genomic_DNA"/>
</dbReference>
<keyword evidence="2" id="KW-0472">Membrane</keyword>
<organism evidence="4 5">
    <name type="scientific">Undibacterium hunanense</name>
    <dbReference type="NCBI Taxonomy" id="2762292"/>
    <lineage>
        <taxon>Bacteria</taxon>
        <taxon>Pseudomonadati</taxon>
        <taxon>Pseudomonadota</taxon>
        <taxon>Betaproteobacteria</taxon>
        <taxon>Burkholderiales</taxon>
        <taxon>Oxalobacteraceae</taxon>
        <taxon>Undibacterium</taxon>
    </lineage>
</organism>
<dbReference type="PANTHER" id="PTHR30203:SF33">
    <property type="entry name" value="BLR4455 PROTEIN"/>
    <property type="match status" value="1"/>
</dbReference>
<dbReference type="PROSITE" id="PS51257">
    <property type="entry name" value="PROKAR_LIPOPROTEIN"/>
    <property type="match status" value="1"/>
</dbReference>
<accession>A0ABR6ZKA8</accession>
<feature type="region of interest" description="Disordered" evidence="3">
    <location>
        <begin position="128"/>
        <end position="147"/>
    </location>
</feature>
<comment type="caution">
    <text evidence="4">The sequence shown here is derived from an EMBL/GenBank/DDBJ whole genome shotgun (WGS) entry which is preliminary data.</text>
</comment>
<dbReference type="NCBIfam" id="TIGR01845">
    <property type="entry name" value="outer_NodT"/>
    <property type="match status" value="1"/>
</dbReference>
<proteinExistence type="inferred from homology"/>
<dbReference type="Gene3D" id="2.20.200.10">
    <property type="entry name" value="Outer membrane efflux proteins (OEP)"/>
    <property type="match status" value="1"/>
</dbReference>
<dbReference type="Proteomes" id="UP000650424">
    <property type="component" value="Unassembled WGS sequence"/>
</dbReference>
<dbReference type="PANTHER" id="PTHR30203">
    <property type="entry name" value="OUTER MEMBRANE CATION EFFLUX PROTEIN"/>
    <property type="match status" value="1"/>
</dbReference>
<dbReference type="RefSeq" id="WP_186945142.1">
    <property type="nucleotide sequence ID" value="NZ_JACOGF010000001.1"/>
</dbReference>
<reference evidence="4 5" key="1">
    <citation type="submission" date="2020-08" db="EMBL/GenBank/DDBJ databases">
        <title>Novel species isolated from subtropical streams in China.</title>
        <authorList>
            <person name="Lu H."/>
        </authorList>
    </citation>
    <scope>NUCLEOTIDE SEQUENCE [LARGE SCALE GENOMIC DNA]</scope>
    <source>
        <strain evidence="4 5">CY18W</strain>
    </source>
</reference>
<keyword evidence="2" id="KW-1134">Transmembrane beta strand</keyword>
<evidence type="ECO:0000256" key="2">
    <source>
        <dbReference type="RuleBase" id="RU362097"/>
    </source>
</evidence>
<feature type="compositionally biased region" description="Low complexity" evidence="3">
    <location>
        <begin position="130"/>
        <end position="146"/>
    </location>
</feature>
<evidence type="ECO:0000256" key="1">
    <source>
        <dbReference type="ARBA" id="ARBA00007613"/>
    </source>
</evidence>
<name>A0ABR6ZKA8_9BURK</name>
<evidence type="ECO:0000313" key="5">
    <source>
        <dbReference type="Proteomes" id="UP000650424"/>
    </source>
</evidence>
<protein>
    <submittedName>
        <fullName evidence="4">Efflux transporter outer membrane subunit</fullName>
    </submittedName>
</protein>
<dbReference type="Pfam" id="PF02321">
    <property type="entry name" value="OEP"/>
    <property type="match status" value="2"/>
</dbReference>
<sequence>MKFDLHHTRHNRDTRHSLNVPLLTSLLVPMLLASCAVTKVDPPAPVVATAQFKESGAWTQGSAAATQVPDNWWTLFKDPVLDDLERRLVIDNQNLKVSAAQVANARAALEASRSAMYPSLSAGLSASRDASPTATTSANASNPSNSMSLTANASWEVDLWGRLSQASAGAQSTLQASMADLASARLSAQATLAQSYFSMRTLDAQLSLSDRSIQAYERSLVLTQARYESGVVGRTDILQAHTQLKSAQAQRADLTAQRAVLAHAIAVLVGTQPAELSITHDASLPLAPVVPAMLPSNLLERRPDIAAAQRRVATAYAQIGVADAAYFPSLSLSASAGYRGTSLGQLISAPHFLWSLGSSLTQSIFDNGQRKLASAQARASAEQLTASYRQVVLTALQEVEDNLILNAQLQQEAQLQSEALQAAQRNLEITLDQYRAGTVSYLNVVVAQASAFSSESSLLSVRNRQLAAISQLLKNVAGRWDA</sequence>
<keyword evidence="5" id="KW-1185">Reference proteome</keyword>
<comment type="similarity">
    <text evidence="1 2">Belongs to the outer membrane factor (OMF) (TC 1.B.17) family.</text>
</comment>
<keyword evidence="2" id="KW-0449">Lipoprotein</keyword>
<gene>
    <name evidence="4" type="ORF">H8L32_00100</name>
</gene>
<evidence type="ECO:0000256" key="3">
    <source>
        <dbReference type="SAM" id="MobiDB-lite"/>
    </source>
</evidence>
<evidence type="ECO:0000313" key="4">
    <source>
        <dbReference type="EMBL" id="MBC3915870.1"/>
    </source>
</evidence>
<comment type="subcellular location">
    <subcellularLocation>
        <location evidence="2">Cell membrane</location>
        <topology evidence="2">Lipid-anchor</topology>
    </subcellularLocation>
</comment>
<dbReference type="SUPFAM" id="SSF56954">
    <property type="entry name" value="Outer membrane efflux proteins (OEP)"/>
    <property type="match status" value="1"/>
</dbReference>